<sequence length="397" mass="46216">MNITLESHLKLSPLSIRQEKKHYIVEDSLSGEFYEMPKICIDAIEMIQEGQSLGEVERFLLMSYPEEDVDLLSFAEQIIDFGLVTEVDGEVMTVLKKHGKSDGFTWIPAKLGHLFFNKITNKLYIAIFIVNILLIIRNPHLFPSYKAIFLFDSMVFNVLAFTLITLLLIFIHEFGHVFAIRSYHLPAQLNIGHRLFLVVFETDLTTAWRLQSKERNILFFAGICFEQLIVFIALCLKLFVPEGNTLFIGILNIIIFDIVVKLIYQCCFYMKTDIYYFIENITGSYNLMENSKQLLRKWLPFIKADKSTTTFTEERKFVHMYSGFYVFGFILTIALFGLYFIPQAIFMYSRTFTNLFHPSSTAYFWDAIIIVVQTVLLIGMLFYSIQKNRREDIGIGE</sequence>
<keyword evidence="3" id="KW-1185">Reference proteome</keyword>
<accession>A0AAE3IWP8</accession>
<dbReference type="RefSeq" id="WP_263074102.1">
    <property type="nucleotide sequence ID" value="NZ_JAOUSF010000005.1"/>
</dbReference>
<dbReference type="AlphaFoldDB" id="A0AAE3IWP8"/>
<evidence type="ECO:0000313" key="2">
    <source>
        <dbReference type="EMBL" id="MCU9614781.1"/>
    </source>
</evidence>
<dbReference type="Proteomes" id="UP001209318">
    <property type="component" value="Unassembled WGS sequence"/>
</dbReference>
<feature type="transmembrane region" description="Helical" evidence="1">
    <location>
        <begin position="217"/>
        <end position="240"/>
    </location>
</feature>
<keyword evidence="1" id="KW-1133">Transmembrane helix</keyword>
<feature type="transmembrane region" description="Helical" evidence="1">
    <location>
        <begin position="324"/>
        <end position="342"/>
    </location>
</feature>
<keyword evidence="1" id="KW-0812">Transmembrane</keyword>
<dbReference type="EMBL" id="JAOUSF010000005">
    <property type="protein sequence ID" value="MCU9614781.1"/>
    <property type="molecule type" value="Genomic_DNA"/>
</dbReference>
<feature type="transmembrane region" description="Helical" evidence="1">
    <location>
        <begin position="362"/>
        <end position="383"/>
    </location>
</feature>
<feature type="transmembrane region" description="Helical" evidence="1">
    <location>
        <begin position="123"/>
        <end position="142"/>
    </location>
</feature>
<gene>
    <name evidence="2" type="ORF">OEV98_14650</name>
</gene>
<proteinExistence type="predicted"/>
<evidence type="ECO:0000256" key="1">
    <source>
        <dbReference type="SAM" id="Phobius"/>
    </source>
</evidence>
<protein>
    <submittedName>
        <fullName evidence="2">Peptidase</fullName>
    </submittedName>
</protein>
<evidence type="ECO:0000313" key="3">
    <source>
        <dbReference type="Proteomes" id="UP001209318"/>
    </source>
</evidence>
<name>A0AAE3IWP8_9BACI</name>
<comment type="caution">
    <text evidence="2">The sequence shown here is derived from an EMBL/GenBank/DDBJ whole genome shotgun (WGS) entry which is preliminary data.</text>
</comment>
<organism evidence="2 3">
    <name type="scientific">Perspicuibacillus lycopersici</name>
    <dbReference type="NCBI Taxonomy" id="1325689"/>
    <lineage>
        <taxon>Bacteria</taxon>
        <taxon>Bacillati</taxon>
        <taxon>Bacillota</taxon>
        <taxon>Bacilli</taxon>
        <taxon>Bacillales</taxon>
        <taxon>Bacillaceae</taxon>
        <taxon>Perspicuibacillus</taxon>
    </lineage>
</organism>
<keyword evidence="1" id="KW-0472">Membrane</keyword>
<feature type="transmembrane region" description="Helical" evidence="1">
    <location>
        <begin position="246"/>
        <end position="264"/>
    </location>
</feature>
<reference evidence="2" key="1">
    <citation type="submission" date="2022-10" db="EMBL/GenBank/DDBJ databases">
        <title>Description of Fervidibacillus gen. nov. in the family Fervidibacillaceae fam. nov. with two species, Fervidibacillus albus sp. nov., and Fervidibacillus halotolerans sp. nov., isolated from tidal flat sediments.</title>
        <authorList>
            <person name="Kwon K.K."/>
            <person name="Yang S.-H."/>
        </authorList>
    </citation>
    <scope>NUCLEOTIDE SEQUENCE</scope>
    <source>
        <strain evidence="2">JCM 19140</strain>
    </source>
</reference>
<feature type="transmembrane region" description="Helical" evidence="1">
    <location>
        <begin position="148"/>
        <end position="171"/>
    </location>
</feature>